<evidence type="ECO:0000259" key="1">
    <source>
        <dbReference type="Pfam" id="PF01548"/>
    </source>
</evidence>
<dbReference type="InterPro" id="IPR003346">
    <property type="entry name" value="Transposase_20"/>
</dbReference>
<dbReference type="Pfam" id="PF01548">
    <property type="entry name" value="DEDD_Tnp_IS110"/>
    <property type="match status" value="1"/>
</dbReference>
<dbReference type="GO" id="GO:0004803">
    <property type="term" value="F:transposase activity"/>
    <property type="evidence" value="ECO:0007669"/>
    <property type="project" value="InterPro"/>
</dbReference>
<dbReference type="EMBL" id="LKBG01000141">
    <property type="protein sequence ID" value="KQB35324.1"/>
    <property type="molecule type" value="Genomic_DNA"/>
</dbReference>
<feature type="domain" description="Transposase IS116/IS110/IS902 C-terminal" evidence="2">
    <location>
        <begin position="213"/>
        <end position="297"/>
    </location>
</feature>
<dbReference type="InterPro" id="IPR047650">
    <property type="entry name" value="Transpos_IS110"/>
</dbReference>
<dbReference type="NCBIfam" id="NF033542">
    <property type="entry name" value="transpos_IS110"/>
    <property type="match status" value="1"/>
</dbReference>
<gene>
    <name evidence="3" type="ORF">AOG54_09045</name>
</gene>
<evidence type="ECO:0000313" key="4">
    <source>
        <dbReference type="Proteomes" id="UP000050320"/>
    </source>
</evidence>
<dbReference type="OrthoDB" id="191749at2157"/>
<dbReference type="RefSeq" id="WP_055032439.1">
    <property type="nucleotide sequence ID" value="NZ_LKBG01000141.1"/>
</dbReference>
<dbReference type="GO" id="GO:0003677">
    <property type="term" value="F:DNA binding"/>
    <property type="evidence" value="ECO:0007669"/>
    <property type="project" value="InterPro"/>
</dbReference>
<dbReference type="InterPro" id="IPR002525">
    <property type="entry name" value="Transp_IS110-like_N"/>
</dbReference>
<name>A0A0N8VL23_9ARCH</name>
<comment type="caution">
    <text evidence="3">The sequence shown here is derived from an EMBL/GenBank/DDBJ whole genome shotgun (WGS) entry which is preliminary data.</text>
</comment>
<dbReference type="GO" id="GO:0006313">
    <property type="term" value="P:DNA transposition"/>
    <property type="evidence" value="ECO:0007669"/>
    <property type="project" value="InterPro"/>
</dbReference>
<evidence type="ECO:0000313" key="3">
    <source>
        <dbReference type="EMBL" id="KQB35324.1"/>
    </source>
</evidence>
<proteinExistence type="predicted"/>
<dbReference type="PANTHER" id="PTHR33055">
    <property type="entry name" value="TRANSPOSASE FOR INSERTION SEQUENCE ELEMENT IS1111A"/>
    <property type="match status" value="1"/>
</dbReference>
<evidence type="ECO:0000259" key="2">
    <source>
        <dbReference type="Pfam" id="PF02371"/>
    </source>
</evidence>
<dbReference type="Proteomes" id="UP000050320">
    <property type="component" value="Unassembled WGS sequence"/>
</dbReference>
<organism evidence="3 4">
    <name type="scientific">Acidiplasma aeolicum</name>
    <dbReference type="NCBI Taxonomy" id="507754"/>
    <lineage>
        <taxon>Archaea</taxon>
        <taxon>Methanobacteriati</taxon>
        <taxon>Thermoplasmatota</taxon>
        <taxon>Thermoplasmata</taxon>
        <taxon>Thermoplasmatales</taxon>
        <taxon>Ferroplasmaceae</taxon>
        <taxon>Acidiplasma</taxon>
    </lineage>
</organism>
<feature type="non-terminal residue" evidence="3">
    <location>
        <position position="332"/>
    </location>
</feature>
<protein>
    <submittedName>
        <fullName evidence="3">Uncharacterized protein</fullName>
    </submittedName>
</protein>
<accession>A0A0N8VL23</accession>
<reference evidence="3 4" key="1">
    <citation type="submission" date="2015-09" db="EMBL/GenBank/DDBJ databases">
        <title>Heavy metals and arsenic resistance mechanisms in polyextremophilic archaea of the family Ferroplasmaceae.</title>
        <authorList>
            <person name="Bulaev A.G."/>
            <person name="Kanygina A.V."/>
        </authorList>
    </citation>
    <scope>NUCLEOTIDE SEQUENCE [LARGE SCALE GENOMIC DNA]</scope>
    <source>
        <strain evidence="3 4">VT</strain>
    </source>
</reference>
<keyword evidence="4" id="KW-1185">Reference proteome</keyword>
<dbReference type="PANTHER" id="PTHR33055:SF13">
    <property type="entry name" value="TRANSPOSASE"/>
    <property type="match status" value="1"/>
</dbReference>
<dbReference type="Pfam" id="PF02371">
    <property type="entry name" value="Transposase_20"/>
    <property type="match status" value="1"/>
</dbReference>
<dbReference type="AlphaFoldDB" id="A0A0N8VL23"/>
<feature type="domain" description="Transposase IS110-like N-terminal" evidence="1">
    <location>
        <begin position="6"/>
        <end position="148"/>
    </location>
</feature>
<sequence length="332" mass="37913">MIDIVIGLDVHKHSVYATVLNDNGELVIQRNTENNISVLDSFLNDYKEHDIVIESSTSGKYLSKALMKLNYKIHLINPDKISAIDGFKKTDREDSYKLAYLYRINALKEIYIPSEEIENIRTLVRYRHSLGEEITVKKNQIHAILASYGIIIKAADPFGKKGLREISNNYNKLNSSDRIVLRSLLSDISGIKSREKEIETELSNIAVNNNNIKLLMTIPGINYYSACGIYSEIGDISRFKNKERFASYTGLIPKEYSSGEKVVKGHITKHGPSILRFFLTEISHIIIKYTKKFRTKYLSIVRRLGKKRSIIAIARILAETIFTMLKNNTGYI</sequence>